<proteinExistence type="predicted"/>
<name>A0A699Y7N5_HAELA</name>
<protein>
    <submittedName>
        <fullName evidence="1">Uncharacterized protein</fullName>
    </submittedName>
</protein>
<keyword evidence="2" id="KW-1185">Reference proteome</keyword>
<accession>A0A699Y7N5</accession>
<dbReference type="Proteomes" id="UP000485058">
    <property type="component" value="Unassembled WGS sequence"/>
</dbReference>
<organism evidence="1 2">
    <name type="scientific">Haematococcus lacustris</name>
    <name type="common">Green alga</name>
    <name type="synonym">Haematococcus pluvialis</name>
    <dbReference type="NCBI Taxonomy" id="44745"/>
    <lineage>
        <taxon>Eukaryota</taxon>
        <taxon>Viridiplantae</taxon>
        <taxon>Chlorophyta</taxon>
        <taxon>core chlorophytes</taxon>
        <taxon>Chlorophyceae</taxon>
        <taxon>CS clade</taxon>
        <taxon>Chlamydomonadales</taxon>
        <taxon>Haematococcaceae</taxon>
        <taxon>Haematococcus</taxon>
    </lineage>
</organism>
<dbReference type="AlphaFoldDB" id="A0A699Y7N5"/>
<sequence>MGLESCIGSSYWHQQSGQHGGFAHLLEPNQEGIDAVVTSVLLPWSPPGFRAPEPAHVGHDVGHGVGLLAHRALSIANESGTAVVPYREGGLVVQWEG</sequence>
<comment type="caution">
    <text evidence="1">The sequence shown here is derived from an EMBL/GenBank/DDBJ whole genome shotgun (WGS) entry which is preliminary data.</text>
</comment>
<reference evidence="1 2" key="1">
    <citation type="submission" date="2020-02" db="EMBL/GenBank/DDBJ databases">
        <title>Draft genome sequence of Haematococcus lacustris strain NIES-144.</title>
        <authorList>
            <person name="Morimoto D."/>
            <person name="Nakagawa S."/>
            <person name="Yoshida T."/>
            <person name="Sawayama S."/>
        </authorList>
    </citation>
    <scope>NUCLEOTIDE SEQUENCE [LARGE SCALE GENOMIC DNA]</scope>
    <source>
        <strain evidence="1 2">NIES-144</strain>
    </source>
</reference>
<evidence type="ECO:0000313" key="1">
    <source>
        <dbReference type="EMBL" id="GFH06073.1"/>
    </source>
</evidence>
<evidence type="ECO:0000313" key="2">
    <source>
        <dbReference type="Proteomes" id="UP000485058"/>
    </source>
</evidence>
<gene>
    <name evidence="1" type="ORF">HaLaN_00642</name>
</gene>
<dbReference type="EMBL" id="BLLF01000021">
    <property type="protein sequence ID" value="GFH06073.1"/>
    <property type="molecule type" value="Genomic_DNA"/>
</dbReference>